<evidence type="ECO:0000313" key="1">
    <source>
        <dbReference type="EMBL" id="PVD31798.1"/>
    </source>
</evidence>
<evidence type="ECO:0000313" key="2">
    <source>
        <dbReference type="Proteomes" id="UP000245119"/>
    </source>
</evidence>
<comment type="caution">
    <text evidence="1">The sequence shown here is derived from an EMBL/GenBank/DDBJ whole genome shotgun (WGS) entry which is preliminary data.</text>
</comment>
<sequence>MGDKLSTIERNVSLQLSDLTTIMPENLSDYYLALASLDLKTTAQISALEQNVSDIKDALTSHVTNSTQSIADVWSDVEGLFKTTESLRESLCVFKTGHSLTSGRCMNVSGVEADYQTAQANCAASGGHLLILKSRDVDAPVLRDVLTAAGKHFSNIARCRGSGDGGGGSGLSAVTWRPGFFGDGEEGVTLLPSYCRQTQEEGATKADSRTVLGCKGDNLTLHKPDIGVTVLFTSVFRGENSLANSFIAASGEFHDPRGDMLPNDGFEDQAFYLDLPLSSAVSGDYCCQLDCRAPDYCCLDPQSPLRQCAPVHVQTDTVEEVKKVDCPSLDSFSRLQQQVLDLVMAQRELQESESQSGVATIAQLVQRQAKCDQLDVYMTRVEDLEDKLKIGLDAAMNKALISDERWRQG</sequence>
<name>A0A2T7PEF5_POMCA</name>
<dbReference type="AlphaFoldDB" id="A0A2T7PEF5"/>
<dbReference type="OrthoDB" id="6160536at2759"/>
<dbReference type="EMBL" id="PZQS01000004">
    <property type="protein sequence ID" value="PVD31798.1"/>
    <property type="molecule type" value="Genomic_DNA"/>
</dbReference>
<accession>A0A2T7PEF5</accession>
<proteinExistence type="predicted"/>
<dbReference type="Proteomes" id="UP000245119">
    <property type="component" value="Linkage Group LG4"/>
</dbReference>
<evidence type="ECO:0008006" key="3">
    <source>
        <dbReference type="Google" id="ProtNLM"/>
    </source>
</evidence>
<reference evidence="1 2" key="1">
    <citation type="submission" date="2018-04" db="EMBL/GenBank/DDBJ databases">
        <title>The genome of golden apple snail Pomacea canaliculata provides insight into stress tolerance and invasive adaptation.</title>
        <authorList>
            <person name="Liu C."/>
            <person name="Liu B."/>
            <person name="Ren Y."/>
            <person name="Zhang Y."/>
            <person name="Wang H."/>
            <person name="Li S."/>
            <person name="Jiang F."/>
            <person name="Yin L."/>
            <person name="Zhang G."/>
            <person name="Qian W."/>
            <person name="Fan W."/>
        </authorList>
    </citation>
    <scope>NUCLEOTIDE SEQUENCE [LARGE SCALE GENOMIC DNA]</scope>
    <source>
        <strain evidence="1">SZHN2017</strain>
        <tissue evidence="1">Muscle</tissue>
    </source>
</reference>
<protein>
    <recommendedName>
        <fullName evidence="3">C-type lectin domain-containing protein</fullName>
    </recommendedName>
</protein>
<keyword evidence="2" id="KW-1185">Reference proteome</keyword>
<gene>
    <name evidence="1" type="ORF">C0Q70_07216</name>
</gene>
<organism evidence="1 2">
    <name type="scientific">Pomacea canaliculata</name>
    <name type="common">Golden apple snail</name>
    <dbReference type="NCBI Taxonomy" id="400727"/>
    <lineage>
        <taxon>Eukaryota</taxon>
        <taxon>Metazoa</taxon>
        <taxon>Spiralia</taxon>
        <taxon>Lophotrochozoa</taxon>
        <taxon>Mollusca</taxon>
        <taxon>Gastropoda</taxon>
        <taxon>Caenogastropoda</taxon>
        <taxon>Architaenioglossa</taxon>
        <taxon>Ampullarioidea</taxon>
        <taxon>Ampullariidae</taxon>
        <taxon>Pomacea</taxon>
    </lineage>
</organism>